<dbReference type="GO" id="GO:0005737">
    <property type="term" value="C:cytoplasm"/>
    <property type="evidence" value="ECO:0007669"/>
    <property type="project" value="TreeGrafter"/>
</dbReference>
<name>A0A0M0JDE1_9EUKA</name>
<feature type="domain" description="CRAL-TRIO" evidence="1">
    <location>
        <begin position="23"/>
        <end position="218"/>
    </location>
</feature>
<evidence type="ECO:0000259" key="1">
    <source>
        <dbReference type="PROSITE" id="PS50191"/>
    </source>
</evidence>
<gene>
    <name evidence="2" type="ORF">Ctob_001260</name>
</gene>
<reference evidence="3" key="1">
    <citation type="journal article" date="2015" name="PLoS Genet.">
        <title>Genome Sequence and Transcriptome Analyses of Chrysochromulina tobin: Metabolic Tools for Enhanced Algal Fitness in the Prominent Order Prymnesiales (Haptophyceae).</title>
        <authorList>
            <person name="Hovde B.T."/>
            <person name="Deodato C.R."/>
            <person name="Hunsperger H.M."/>
            <person name="Ryken S.A."/>
            <person name="Yost W."/>
            <person name="Jha R.K."/>
            <person name="Patterson J."/>
            <person name="Monnat R.J. Jr."/>
            <person name="Barlow S.B."/>
            <person name="Starkenburg S.R."/>
            <person name="Cattolico R.A."/>
        </authorList>
    </citation>
    <scope>NUCLEOTIDE SEQUENCE</scope>
    <source>
        <strain evidence="3">CCMP291</strain>
    </source>
</reference>
<dbReference type="PROSITE" id="PS50191">
    <property type="entry name" value="CRAL_TRIO"/>
    <property type="match status" value="1"/>
</dbReference>
<dbReference type="PANTHER" id="PTHR23324:SF83">
    <property type="entry name" value="SEC14-LIKE PROTEIN 2"/>
    <property type="match status" value="1"/>
</dbReference>
<evidence type="ECO:0000313" key="3">
    <source>
        <dbReference type="Proteomes" id="UP000037460"/>
    </source>
</evidence>
<comment type="caution">
    <text evidence="2">The sequence shown here is derived from an EMBL/GenBank/DDBJ whole genome shotgun (WGS) entry which is preliminary data.</text>
</comment>
<dbReference type="InterPro" id="IPR036865">
    <property type="entry name" value="CRAL-TRIO_dom_sf"/>
</dbReference>
<dbReference type="OrthoDB" id="1434354at2759"/>
<protein>
    <recommendedName>
        <fullName evidence="1">CRAL-TRIO domain-containing protein</fullName>
    </recommendedName>
</protein>
<dbReference type="PANTHER" id="PTHR23324">
    <property type="entry name" value="SEC14 RELATED PROTEIN"/>
    <property type="match status" value="1"/>
</dbReference>
<dbReference type="CDD" id="cd00170">
    <property type="entry name" value="SEC14"/>
    <property type="match status" value="1"/>
</dbReference>
<accession>A0A0M0JDE1</accession>
<keyword evidence="3" id="KW-1185">Reference proteome</keyword>
<dbReference type="InterPro" id="IPR051064">
    <property type="entry name" value="SEC14/CRAL-TRIO_domain"/>
</dbReference>
<sequence>MVGAEVPLAQTPCQVAAREVDEPVIIEISAEEVSVVSAKPQEMHVQAQELLLRVVGVQLEEHMSTHENNVEKALYKDAAETDAAEIDASYAKTAYADADARRMYGIRGDRTLKSVYMVSDGAGFTLGFLWKVYKRFARTAPVADLHYPLYLRKSLLLNAPSTVHAVYAIFKPMLSKEITDTLHIFRTVDAPKAAQLLCADVDPSIVPVCYGGALARFSLAMRAEIGLDALEPRLLAQQFAGPPESMGGFHKLGS</sequence>
<dbReference type="Proteomes" id="UP000037460">
    <property type="component" value="Unassembled WGS sequence"/>
</dbReference>
<dbReference type="SUPFAM" id="SSF52087">
    <property type="entry name" value="CRAL/TRIO domain"/>
    <property type="match status" value="1"/>
</dbReference>
<evidence type="ECO:0000313" key="2">
    <source>
        <dbReference type="EMBL" id="KOO24248.1"/>
    </source>
</evidence>
<organism evidence="2 3">
    <name type="scientific">Chrysochromulina tobinii</name>
    <dbReference type="NCBI Taxonomy" id="1460289"/>
    <lineage>
        <taxon>Eukaryota</taxon>
        <taxon>Haptista</taxon>
        <taxon>Haptophyta</taxon>
        <taxon>Prymnesiophyceae</taxon>
        <taxon>Prymnesiales</taxon>
        <taxon>Chrysochromulinaceae</taxon>
        <taxon>Chrysochromulina</taxon>
    </lineage>
</organism>
<proteinExistence type="predicted"/>
<dbReference type="EMBL" id="JWZX01003112">
    <property type="protein sequence ID" value="KOO24248.1"/>
    <property type="molecule type" value="Genomic_DNA"/>
</dbReference>
<dbReference type="InterPro" id="IPR001251">
    <property type="entry name" value="CRAL-TRIO_dom"/>
</dbReference>
<dbReference type="Pfam" id="PF00650">
    <property type="entry name" value="CRAL_TRIO"/>
    <property type="match status" value="1"/>
</dbReference>
<dbReference type="AlphaFoldDB" id="A0A0M0JDE1"/>
<dbReference type="Gene3D" id="3.40.525.10">
    <property type="entry name" value="CRAL-TRIO lipid binding domain"/>
    <property type="match status" value="1"/>
</dbReference>